<name>A0A2H3KJG6_9CHLR</name>
<dbReference type="PANTHER" id="PTHR35176">
    <property type="entry name" value="HEME OXYGENASE HI_0854-RELATED"/>
    <property type="match status" value="1"/>
</dbReference>
<dbReference type="SUPFAM" id="SSF50475">
    <property type="entry name" value="FMN-binding split barrel"/>
    <property type="match status" value="1"/>
</dbReference>
<evidence type="ECO:0000259" key="2">
    <source>
        <dbReference type="Pfam" id="PF01243"/>
    </source>
</evidence>
<dbReference type="NCBIfam" id="TIGR03666">
    <property type="entry name" value="Rv2061_F420"/>
    <property type="match status" value="1"/>
</dbReference>
<dbReference type="GO" id="GO:0016627">
    <property type="term" value="F:oxidoreductase activity, acting on the CH-CH group of donors"/>
    <property type="evidence" value="ECO:0007669"/>
    <property type="project" value="TreeGrafter"/>
</dbReference>
<dbReference type="Pfam" id="PF01243">
    <property type="entry name" value="PNPOx_N"/>
    <property type="match status" value="1"/>
</dbReference>
<reference evidence="3 4" key="1">
    <citation type="submission" date="2016-05" db="EMBL/GenBank/DDBJ databases">
        <authorList>
            <person name="Lavstsen T."/>
            <person name="Jespersen J.S."/>
        </authorList>
    </citation>
    <scope>NUCLEOTIDE SEQUENCE [LARGE SCALE GENOMIC DNA]</scope>
    <source>
        <strain evidence="3 4">B7-9</strain>
    </source>
</reference>
<evidence type="ECO:0000313" key="3">
    <source>
        <dbReference type="EMBL" id="PDV98074.1"/>
    </source>
</evidence>
<dbReference type="Proteomes" id="UP000220922">
    <property type="component" value="Unassembled WGS sequence"/>
</dbReference>
<organism evidence="3 4">
    <name type="scientific">Candidatus Chloroploca asiatica</name>
    <dbReference type="NCBI Taxonomy" id="1506545"/>
    <lineage>
        <taxon>Bacteria</taxon>
        <taxon>Bacillati</taxon>
        <taxon>Chloroflexota</taxon>
        <taxon>Chloroflexia</taxon>
        <taxon>Chloroflexales</taxon>
        <taxon>Chloroflexineae</taxon>
        <taxon>Oscillochloridaceae</taxon>
        <taxon>Candidatus Chloroploca</taxon>
    </lineage>
</organism>
<proteinExistence type="predicted"/>
<dbReference type="GO" id="GO:0005829">
    <property type="term" value="C:cytosol"/>
    <property type="evidence" value="ECO:0007669"/>
    <property type="project" value="TreeGrafter"/>
</dbReference>
<sequence length="131" mass="13818">MAETSAPHAYFTPLDGAEFIVLTTYRRTGAAVPTTVWFAEAGGKLYVTTGAQAGKAKRLRANPSVLVAPSDQVGNVQGPALQGHARVLEPHEEAPAIAALQQKYGAAFTNLTAQMDAAQPTRGRIYIVVTP</sequence>
<dbReference type="AlphaFoldDB" id="A0A2H3KJG6"/>
<dbReference type="InterPro" id="IPR012349">
    <property type="entry name" value="Split_barrel_FMN-bd"/>
</dbReference>
<dbReference type="EMBL" id="LYXE01000110">
    <property type="protein sequence ID" value="PDV98074.1"/>
    <property type="molecule type" value="Genomic_DNA"/>
</dbReference>
<dbReference type="InterPro" id="IPR011576">
    <property type="entry name" value="Pyridox_Oxase_N"/>
</dbReference>
<dbReference type="InterPro" id="IPR019965">
    <property type="entry name" value="PPOX_F420-dep_Rv2061_put"/>
</dbReference>
<evidence type="ECO:0000256" key="1">
    <source>
        <dbReference type="ARBA" id="ARBA00023002"/>
    </source>
</evidence>
<dbReference type="PANTHER" id="PTHR35176:SF11">
    <property type="entry name" value="PYRIDOXAMINE 5'-PHOSPHATE OXIDASE FAMILY PROTEIN"/>
    <property type="match status" value="1"/>
</dbReference>
<keyword evidence="4" id="KW-1185">Reference proteome</keyword>
<accession>A0A2H3KJG6</accession>
<dbReference type="Gene3D" id="2.30.110.10">
    <property type="entry name" value="Electron Transport, Fmn-binding Protein, Chain A"/>
    <property type="match status" value="1"/>
</dbReference>
<evidence type="ECO:0000313" key="4">
    <source>
        <dbReference type="Proteomes" id="UP000220922"/>
    </source>
</evidence>
<dbReference type="OrthoDB" id="163808at2"/>
<protein>
    <recommendedName>
        <fullName evidence="2">Pyridoxamine 5'-phosphate oxidase N-terminal domain-containing protein</fullName>
    </recommendedName>
</protein>
<dbReference type="RefSeq" id="WP_097653798.1">
    <property type="nucleotide sequence ID" value="NZ_LYXE01000110.1"/>
</dbReference>
<comment type="caution">
    <text evidence="3">The sequence shown here is derived from an EMBL/GenBank/DDBJ whole genome shotgun (WGS) entry which is preliminary data.</text>
</comment>
<dbReference type="GO" id="GO:0070967">
    <property type="term" value="F:coenzyme F420 binding"/>
    <property type="evidence" value="ECO:0007669"/>
    <property type="project" value="TreeGrafter"/>
</dbReference>
<feature type="domain" description="Pyridoxamine 5'-phosphate oxidase N-terminal" evidence="2">
    <location>
        <begin position="13"/>
        <end position="120"/>
    </location>
</feature>
<dbReference type="InterPro" id="IPR052019">
    <property type="entry name" value="F420H2_bilvrd_red/Heme_oxyg"/>
</dbReference>
<keyword evidence="1" id="KW-0560">Oxidoreductase</keyword>
<gene>
    <name evidence="3" type="ORF">A9Q02_03060</name>
</gene>